<proteinExistence type="predicted"/>
<comment type="caution">
    <text evidence="2">The sequence shown here is derived from an EMBL/GenBank/DDBJ whole genome shotgun (WGS) entry which is preliminary data.</text>
</comment>
<evidence type="ECO:0008006" key="4">
    <source>
        <dbReference type="Google" id="ProtNLM"/>
    </source>
</evidence>
<feature type="transmembrane region" description="Helical" evidence="1">
    <location>
        <begin position="12"/>
        <end position="44"/>
    </location>
</feature>
<feature type="transmembrane region" description="Helical" evidence="1">
    <location>
        <begin position="158"/>
        <end position="182"/>
    </location>
</feature>
<feature type="transmembrane region" description="Helical" evidence="1">
    <location>
        <begin position="50"/>
        <end position="75"/>
    </location>
</feature>
<dbReference type="Proteomes" id="UP001263852">
    <property type="component" value="Unassembled WGS sequence"/>
</dbReference>
<sequence>MLNLQSKFGQKLLVIGNWIAAVVTINLVWFIITLPALIMLVLALSLPVNVVYGATIMIIWVMLAAFTVPATTAAYQAVSAWQRTDSGSFIKVTWLNYLKALTDWQSNVLTALIMCCWLTVFRISTANVAMHVAVLVIGLVLLALWNGNNYSKVADQSFLELVVAHPFKLLLSAIAMIGLFAINFELRLIFFILLFSMSLSALITYRLFNSRVEIDKEKQIG</sequence>
<reference evidence="2" key="1">
    <citation type="submission" date="2023-08" db="EMBL/GenBank/DDBJ databases">
        <authorList>
            <person name="Page C.A."/>
            <person name="Perez-Diaz I.M."/>
        </authorList>
    </citation>
    <scope>NUCLEOTIDE SEQUENCE</scope>
    <source>
        <strain evidence="2">1.8.9</strain>
    </source>
</reference>
<dbReference type="AlphaFoldDB" id="A0AAW8WBP8"/>
<organism evidence="2 3">
    <name type="scientific">Lactiplantibacillus pentosus</name>
    <name type="common">Lactobacillus pentosus</name>
    <dbReference type="NCBI Taxonomy" id="1589"/>
    <lineage>
        <taxon>Bacteria</taxon>
        <taxon>Bacillati</taxon>
        <taxon>Bacillota</taxon>
        <taxon>Bacilli</taxon>
        <taxon>Lactobacillales</taxon>
        <taxon>Lactobacillaceae</taxon>
        <taxon>Lactiplantibacillus</taxon>
    </lineage>
</organism>
<evidence type="ECO:0000313" key="2">
    <source>
        <dbReference type="EMBL" id="MDT7037571.1"/>
    </source>
</evidence>
<protein>
    <recommendedName>
        <fullName evidence="4">DUF624 domain-containing protein</fullName>
    </recommendedName>
</protein>
<dbReference type="KEGG" id="lpg:BB562_00785"/>
<dbReference type="RefSeq" id="WP_101872646.1">
    <property type="nucleotide sequence ID" value="NZ_BOUG01000002.1"/>
</dbReference>
<keyword evidence="1" id="KW-0812">Transmembrane</keyword>
<dbReference type="EMBL" id="JAVLAO010000001">
    <property type="protein sequence ID" value="MDT7037571.1"/>
    <property type="molecule type" value="Genomic_DNA"/>
</dbReference>
<accession>A0AAW8WBP8</accession>
<keyword evidence="1" id="KW-0472">Membrane</keyword>
<evidence type="ECO:0000256" key="1">
    <source>
        <dbReference type="SAM" id="Phobius"/>
    </source>
</evidence>
<gene>
    <name evidence="2" type="ORF">RI555_00895</name>
</gene>
<keyword evidence="1" id="KW-1133">Transmembrane helix</keyword>
<evidence type="ECO:0000313" key="3">
    <source>
        <dbReference type="Proteomes" id="UP001263852"/>
    </source>
</evidence>
<feature type="transmembrane region" description="Helical" evidence="1">
    <location>
        <begin position="188"/>
        <end position="208"/>
    </location>
</feature>
<name>A0AAW8WBP8_LACPE</name>
<feature type="transmembrane region" description="Helical" evidence="1">
    <location>
        <begin position="104"/>
        <end position="123"/>
    </location>
</feature>
<feature type="transmembrane region" description="Helical" evidence="1">
    <location>
        <begin position="129"/>
        <end position="146"/>
    </location>
</feature>